<keyword evidence="8" id="KW-0966">Cell projection</keyword>
<dbReference type="PANTHER" id="PTHR46613">
    <property type="entry name" value="RADIAL SPOKE HEAD 10 HOMOLOG B-RELATED"/>
    <property type="match status" value="1"/>
</dbReference>
<keyword evidence="4" id="KW-0677">Repeat</keyword>
<evidence type="ECO:0000256" key="10">
    <source>
        <dbReference type="SAM" id="MobiDB-lite"/>
    </source>
</evidence>
<dbReference type="InParanoid" id="A0A0G4FPJ1"/>
<keyword evidence="5" id="KW-0282">Flagellum</keyword>
<comment type="subcellular location">
    <subcellularLocation>
        <location evidence="1">Cell projection</location>
        <location evidence="1">Cilium</location>
        <location evidence="1">Flagellum</location>
    </subcellularLocation>
    <subcellularLocation>
        <location evidence="2">Cytoplasm</location>
        <location evidence="2">Cytoskeleton</location>
        <location evidence="2">Cilium axoneme</location>
    </subcellularLocation>
</comment>
<keyword evidence="3" id="KW-0963">Cytoplasm</keyword>
<evidence type="ECO:0000313" key="11">
    <source>
        <dbReference type="EMBL" id="CEM15753.1"/>
    </source>
</evidence>
<organism evidence="11 12">
    <name type="scientific">Vitrella brassicaformis (strain CCMP3155)</name>
    <dbReference type="NCBI Taxonomy" id="1169540"/>
    <lineage>
        <taxon>Eukaryota</taxon>
        <taxon>Sar</taxon>
        <taxon>Alveolata</taxon>
        <taxon>Colpodellida</taxon>
        <taxon>Vitrellaceae</taxon>
        <taxon>Vitrella</taxon>
    </lineage>
</organism>
<evidence type="ECO:0000313" key="12">
    <source>
        <dbReference type="Proteomes" id="UP000041254"/>
    </source>
</evidence>
<dbReference type="OrthoDB" id="270720at2759"/>
<protein>
    <submittedName>
        <fullName evidence="11">Uncharacterized protein</fullName>
    </submittedName>
</protein>
<sequence>MSAPSNPHGPSGTGSQPQVVVDLGDISRLLSRADDTPGGASASMQSDSQTSMTAEQFHKYFDFLTSSQEELRADKRKLEAQLADHQAQVKDKDRIIEELRKENAELRARHEQKDTLASLHREPRDLVWDRGFYHGTVQNEKPHGFGLLSTADRKVKRYEGDWQDGKYDGYGIVFDEHSGETTYEGDFKDGKKHGKGKEYASFETRNQQRQMETKMCLVYEGDFADGKRQGQMGTEYKALDGRMVKVYEGEWRDNKRHGQGRELPHYDSSTRQHILEYTGSWVNGKRHGEGEELSRGKVTYKGGWAGGEKKGNGTAGGMELRDDRGQRLGYYHGPTLDGRPHGRGTELQQNDGQLLYEGEWANGEKTYRGKGKVGFMELKDDKGRWQGHYYHGETQDGQPNGEGEVRYRSLVVYKGGFKDGKRHGKGEELTGGKVTYEGGWEDGEKKGDGVATGMPWEQNFYHLTGSQMERGNCETAATESSTRASGRTAITKAASHMGEWREGLSHSGTLFPDGIYDGRKNADGTPKYPIKPIRWQAGQKIPYSCSCGGLFPADDL</sequence>
<keyword evidence="9" id="KW-0175">Coiled coil</keyword>
<dbReference type="SUPFAM" id="SSF82185">
    <property type="entry name" value="Histone H3 K4-specific methyltransferase SET7/9 N-terminal domain"/>
    <property type="match status" value="3"/>
</dbReference>
<keyword evidence="7" id="KW-0206">Cytoskeleton</keyword>
<keyword evidence="6" id="KW-0969">Cilium</keyword>
<evidence type="ECO:0000256" key="7">
    <source>
        <dbReference type="ARBA" id="ARBA00023212"/>
    </source>
</evidence>
<dbReference type="Pfam" id="PF02493">
    <property type="entry name" value="MORN"/>
    <property type="match status" value="8"/>
</dbReference>
<feature type="region of interest" description="Disordered" evidence="10">
    <location>
        <begin position="1"/>
        <end position="52"/>
    </location>
</feature>
<dbReference type="SMART" id="SM00698">
    <property type="entry name" value="MORN"/>
    <property type="match status" value="9"/>
</dbReference>
<keyword evidence="12" id="KW-1185">Reference proteome</keyword>
<dbReference type="VEuPathDB" id="CryptoDB:Vbra_624"/>
<evidence type="ECO:0000256" key="4">
    <source>
        <dbReference type="ARBA" id="ARBA00022737"/>
    </source>
</evidence>
<evidence type="ECO:0000256" key="9">
    <source>
        <dbReference type="SAM" id="Coils"/>
    </source>
</evidence>
<evidence type="ECO:0000256" key="2">
    <source>
        <dbReference type="ARBA" id="ARBA00004430"/>
    </source>
</evidence>
<dbReference type="GO" id="GO:0005930">
    <property type="term" value="C:axoneme"/>
    <property type="evidence" value="ECO:0007669"/>
    <property type="project" value="UniProtKB-SubCell"/>
</dbReference>
<feature type="compositionally biased region" description="Polar residues" evidence="10">
    <location>
        <begin position="42"/>
        <end position="52"/>
    </location>
</feature>
<gene>
    <name evidence="11" type="ORF">Vbra_624</name>
</gene>
<dbReference type="PhylomeDB" id="A0A0G4FPJ1"/>
<evidence type="ECO:0000256" key="8">
    <source>
        <dbReference type="ARBA" id="ARBA00023273"/>
    </source>
</evidence>
<evidence type="ECO:0000256" key="6">
    <source>
        <dbReference type="ARBA" id="ARBA00023069"/>
    </source>
</evidence>
<name>A0A0G4FPJ1_VITBC</name>
<dbReference type="AlphaFoldDB" id="A0A0G4FPJ1"/>
<dbReference type="GO" id="GO:0031514">
    <property type="term" value="C:motile cilium"/>
    <property type="evidence" value="ECO:0007669"/>
    <property type="project" value="UniProtKB-SubCell"/>
</dbReference>
<dbReference type="Proteomes" id="UP000041254">
    <property type="component" value="Unassembled WGS sequence"/>
</dbReference>
<reference evidence="11 12" key="1">
    <citation type="submission" date="2014-11" db="EMBL/GenBank/DDBJ databases">
        <authorList>
            <person name="Zhu J."/>
            <person name="Qi W."/>
            <person name="Song R."/>
        </authorList>
    </citation>
    <scope>NUCLEOTIDE SEQUENCE [LARGE SCALE GENOMIC DNA]</scope>
</reference>
<dbReference type="InterPro" id="IPR003409">
    <property type="entry name" value="MORN"/>
</dbReference>
<evidence type="ECO:0000256" key="3">
    <source>
        <dbReference type="ARBA" id="ARBA00022490"/>
    </source>
</evidence>
<evidence type="ECO:0000256" key="1">
    <source>
        <dbReference type="ARBA" id="ARBA00004230"/>
    </source>
</evidence>
<dbReference type="EMBL" id="CDMY01000469">
    <property type="protein sequence ID" value="CEM15753.1"/>
    <property type="molecule type" value="Genomic_DNA"/>
</dbReference>
<accession>A0A0G4FPJ1</accession>
<dbReference type="Gene3D" id="2.20.110.10">
    <property type="entry name" value="Histone H3 K4-specific methyltransferase SET7/9 N-terminal domain"/>
    <property type="match status" value="2"/>
</dbReference>
<feature type="coiled-coil region" evidence="9">
    <location>
        <begin position="61"/>
        <end position="116"/>
    </location>
</feature>
<proteinExistence type="predicted"/>
<dbReference type="PANTHER" id="PTHR46613:SF1">
    <property type="entry name" value="RADIAL SPOKE HEAD 10 HOMOLOG B-RELATED"/>
    <property type="match status" value="1"/>
</dbReference>
<evidence type="ECO:0000256" key="5">
    <source>
        <dbReference type="ARBA" id="ARBA00022846"/>
    </source>
</evidence>